<feature type="domain" description="Cellulase Ig-like" evidence="11">
    <location>
        <begin position="283"/>
        <end position="359"/>
    </location>
</feature>
<dbReference type="InterPro" id="IPR033126">
    <property type="entry name" value="Glyco_hydro_9_Asp/Glu_AS"/>
</dbReference>
<dbReference type="InterPro" id="IPR004197">
    <property type="entry name" value="Cellulase_Ig-like"/>
</dbReference>
<feature type="active site" evidence="6">
    <location>
        <position position="788"/>
    </location>
</feature>
<keyword evidence="5 6" id="KW-0624">Polysaccharide degradation</keyword>
<keyword evidence="8" id="KW-0732">Signal</keyword>
<evidence type="ECO:0000259" key="10">
    <source>
        <dbReference type="Pfam" id="PF02018"/>
    </source>
</evidence>
<keyword evidence="2 6" id="KW-0378">Hydrolase</keyword>
<dbReference type="Pfam" id="PF02018">
    <property type="entry name" value="CBM_4_9"/>
    <property type="match status" value="1"/>
</dbReference>
<dbReference type="InterPro" id="IPR013783">
    <property type="entry name" value="Ig-like_fold"/>
</dbReference>
<keyword evidence="8" id="KW-0136">Cellulose degradation</keyword>
<evidence type="ECO:0000256" key="7">
    <source>
        <dbReference type="PROSITE-ProRule" id="PRU10060"/>
    </source>
</evidence>
<dbReference type="Pfam" id="PF00759">
    <property type="entry name" value="Glyco_hydro_9"/>
    <property type="match status" value="1"/>
</dbReference>
<keyword evidence="3 6" id="KW-0119">Carbohydrate metabolism</keyword>
<dbReference type="PANTHER" id="PTHR22298">
    <property type="entry name" value="ENDO-1,4-BETA-GLUCANASE"/>
    <property type="match status" value="1"/>
</dbReference>
<proteinExistence type="inferred from homology"/>
<evidence type="ECO:0000256" key="5">
    <source>
        <dbReference type="ARBA" id="ARBA00023326"/>
    </source>
</evidence>
<comment type="catalytic activity">
    <reaction evidence="8">
        <text>Endohydrolysis of (1-&gt;4)-beta-D-glucosidic linkages in cellulose, lichenin and cereal beta-D-glucans.</text>
        <dbReference type="EC" id="3.2.1.4"/>
    </reaction>
</comment>
<dbReference type="PROSITE" id="PS00592">
    <property type="entry name" value="GH9_2"/>
    <property type="match status" value="1"/>
</dbReference>
<evidence type="ECO:0000259" key="9">
    <source>
        <dbReference type="Pfam" id="PF00759"/>
    </source>
</evidence>
<feature type="domain" description="Glycoside hydrolase family 9" evidence="9">
    <location>
        <begin position="370"/>
        <end position="858"/>
    </location>
</feature>
<dbReference type="SUPFAM" id="SSF48208">
    <property type="entry name" value="Six-hairpin glycosidases"/>
    <property type="match status" value="1"/>
</dbReference>
<evidence type="ECO:0000313" key="13">
    <source>
        <dbReference type="Proteomes" id="UP000644548"/>
    </source>
</evidence>
<sequence>MPHPQPASPARPLHLTALSCALLLSACAAVTPATPPPTVTLSSSAASLDASGPLRLSATVTGSASRVIFYDRGVKLGEDTTAPYEFTVNADPGLNGTHAYSAQAVAGDVAGISAPVSVQIRIADTRTTELLNNGDFSQGLNPWWTAGTAATTSGGEACLNITQPGSNPWDVLFGQGGVGLNEGGTYTLNFTARAAQPTSFKTLLQFDGAPYTNYFVQDVDVTGQPKTFTFTFTMAQPGDAKAAFQFQLGAKAATTVCFSRISLTGPAFGSAVPAPGADDLNLVRLNQTGYLPDRPKLAALPFDSDRPLPWTLLDGTRAVASGVTRVFGADAASGEHVHQVDFSAVTTPADGLVLDVAGFRSHPFRIGRVYDGLKRDALAYFYHSRSGTPIQAKYVGDTWARPAGHAGSSPNQGDTRVSCFKGTDQAGNVWPGCGYELDASGGWYDAGDHGKYVVNGGVSVWTLLNLAERDARLNIPDADGSLSIPESGNGRSDLLDEVRWELDFMMRMQVPDGQTLHLPRGDQRGVPLTLTPTPAGGLVHQKLTDVAWTGLPLRPDQDPQPRAVYYPTTAATLNLAGVAAQCARVYRAADPAFADRCLSAARRAWQAARAAPDVYAYDLFVGGGPYDDTDVSDEFYWAAAELYATTGEAAFLEALRASPLFLQMPEGRELGWSDLTAAGTLTLASVPTALPGTDVQQARANVVAAARAFRDAAGTQGYRLPMTGATATWGSNSGVLNRSVVMGAAWDFTGDDSFVNVVLEGLNYLLGRNPMDKSYVSGYGERPLLNPHHRFWARSLDAALPGPPRGVVSGGPNSVNFSDPVAAKLKGRCVGLRCYTDDIGAYTMNEVTINWNAPLAWVAAFVEHSTRR</sequence>
<evidence type="ECO:0000256" key="2">
    <source>
        <dbReference type="ARBA" id="ARBA00022801"/>
    </source>
</evidence>
<feature type="domain" description="CBM-cenC" evidence="10">
    <location>
        <begin position="129"/>
        <end position="249"/>
    </location>
</feature>
<keyword evidence="13" id="KW-1185">Reference proteome</keyword>
<accession>A0ABQ2S855</accession>
<dbReference type="Gene3D" id="1.50.10.10">
    <property type="match status" value="1"/>
</dbReference>
<dbReference type="InterPro" id="IPR001701">
    <property type="entry name" value="Glyco_hydro_9"/>
</dbReference>
<evidence type="ECO:0000256" key="3">
    <source>
        <dbReference type="ARBA" id="ARBA00023277"/>
    </source>
</evidence>
<feature type="active site" evidence="7">
    <location>
        <position position="837"/>
    </location>
</feature>
<gene>
    <name evidence="12" type="ORF">GCM10008960_26790</name>
</gene>
<feature type="signal peptide" evidence="8">
    <location>
        <begin position="1"/>
        <end position="28"/>
    </location>
</feature>
<evidence type="ECO:0000259" key="11">
    <source>
        <dbReference type="Pfam" id="PF02927"/>
    </source>
</evidence>
<evidence type="ECO:0000313" key="12">
    <source>
        <dbReference type="EMBL" id="GGR98758.1"/>
    </source>
</evidence>
<dbReference type="SUPFAM" id="SSF49785">
    <property type="entry name" value="Galactose-binding domain-like"/>
    <property type="match status" value="1"/>
</dbReference>
<protein>
    <recommendedName>
        <fullName evidence="8">Endoglucanase</fullName>
        <ecNumber evidence="8">3.2.1.4</ecNumber>
    </recommendedName>
</protein>
<feature type="active site" evidence="7">
    <location>
        <position position="846"/>
    </location>
</feature>
<dbReference type="InterPro" id="IPR014756">
    <property type="entry name" value="Ig_E-set"/>
</dbReference>
<dbReference type="InterPro" id="IPR012341">
    <property type="entry name" value="6hp_glycosidase-like_sf"/>
</dbReference>
<evidence type="ECO:0000256" key="6">
    <source>
        <dbReference type="PROSITE-ProRule" id="PRU10059"/>
    </source>
</evidence>
<name>A0ABQ2S855_9DEIO</name>
<dbReference type="Gene3D" id="2.60.40.10">
    <property type="entry name" value="Immunoglobulins"/>
    <property type="match status" value="2"/>
</dbReference>
<evidence type="ECO:0000256" key="1">
    <source>
        <dbReference type="ARBA" id="ARBA00007072"/>
    </source>
</evidence>
<dbReference type="EC" id="3.2.1.4" evidence="8"/>
<comment type="similarity">
    <text evidence="1 6 8">Belongs to the glycosyl hydrolase 9 (cellulase E) family.</text>
</comment>
<evidence type="ECO:0000256" key="4">
    <source>
        <dbReference type="ARBA" id="ARBA00023295"/>
    </source>
</evidence>
<evidence type="ECO:0000256" key="8">
    <source>
        <dbReference type="RuleBase" id="RU361166"/>
    </source>
</evidence>
<dbReference type="InterPro" id="IPR008928">
    <property type="entry name" value="6-hairpin_glycosidase_sf"/>
</dbReference>
<dbReference type="RefSeq" id="WP_189073675.1">
    <property type="nucleotide sequence ID" value="NZ_BMQN01000006.1"/>
</dbReference>
<keyword evidence="4 6" id="KW-0326">Glycosidase</keyword>
<dbReference type="EMBL" id="BMQN01000006">
    <property type="protein sequence ID" value="GGR98758.1"/>
    <property type="molecule type" value="Genomic_DNA"/>
</dbReference>
<dbReference type="InterPro" id="IPR003305">
    <property type="entry name" value="CenC_carb-bd"/>
</dbReference>
<dbReference type="Proteomes" id="UP000644548">
    <property type="component" value="Unassembled WGS sequence"/>
</dbReference>
<dbReference type="InterPro" id="IPR018221">
    <property type="entry name" value="Glyco_hydro_9_His_AS"/>
</dbReference>
<dbReference type="PROSITE" id="PS00698">
    <property type="entry name" value="GH9_3"/>
    <property type="match status" value="1"/>
</dbReference>
<dbReference type="Gene3D" id="2.60.120.260">
    <property type="entry name" value="Galactose-binding domain-like"/>
    <property type="match status" value="1"/>
</dbReference>
<dbReference type="Pfam" id="PF02927">
    <property type="entry name" value="CelD_N"/>
    <property type="match status" value="1"/>
</dbReference>
<feature type="chain" id="PRO_5044992725" description="Endoglucanase" evidence="8">
    <location>
        <begin position="29"/>
        <end position="868"/>
    </location>
</feature>
<dbReference type="SUPFAM" id="SSF81296">
    <property type="entry name" value="E set domains"/>
    <property type="match status" value="1"/>
</dbReference>
<dbReference type="CDD" id="cd02850">
    <property type="entry name" value="E_set_Cellulase_N"/>
    <property type="match status" value="1"/>
</dbReference>
<dbReference type="Pfam" id="PF17957">
    <property type="entry name" value="Big_7"/>
    <property type="match status" value="1"/>
</dbReference>
<organism evidence="12 13">
    <name type="scientific">Deinococcus sedimenti</name>
    <dbReference type="NCBI Taxonomy" id="1867090"/>
    <lineage>
        <taxon>Bacteria</taxon>
        <taxon>Thermotogati</taxon>
        <taxon>Deinococcota</taxon>
        <taxon>Deinococci</taxon>
        <taxon>Deinococcales</taxon>
        <taxon>Deinococcaceae</taxon>
        <taxon>Deinococcus</taxon>
    </lineage>
</organism>
<reference evidence="13" key="1">
    <citation type="journal article" date="2019" name="Int. J. Syst. Evol. Microbiol.">
        <title>The Global Catalogue of Microorganisms (GCM) 10K type strain sequencing project: providing services to taxonomists for standard genome sequencing and annotation.</title>
        <authorList>
            <consortium name="The Broad Institute Genomics Platform"/>
            <consortium name="The Broad Institute Genome Sequencing Center for Infectious Disease"/>
            <person name="Wu L."/>
            <person name="Ma J."/>
        </authorList>
    </citation>
    <scope>NUCLEOTIDE SEQUENCE [LARGE SCALE GENOMIC DNA]</scope>
    <source>
        <strain evidence="13">JCM 31405</strain>
    </source>
</reference>
<comment type="caution">
    <text evidence="12">The sequence shown here is derived from an EMBL/GenBank/DDBJ whole genome shotgun (WGS) entry which is preliminary data.</text>
</comment>
<dbReference type="InterPro" id="IPR008979">
    <property type="entry name" value="Galactose-bd-like_sf"/>
</dbReference>